<reference evidence="2 3" key="1">
    <citation type="journal article" date="2015" name="Proc. Natl. Acad. Sci. U.S.A.">
        <title>Expanded metabolic versatility of ubiquitous nitrite-oxidizing bacteria from the genus Nitrospira.</title>
        <authorList>
            <person name="Koch H."/>
            <person name="Lucker S."/>
            <person name="Albertsen M."/>
            <person name="Kitzinger K."/>
            <person name="Herbold C."/>
            <person name="Spieck E."/>
            <person name="Nielsen P.H."/>
            <person name="Wagner M."/>
            <person name="Daims H."/>
        </authorList>
    </citation>
    <scope>NUCLEOTIDE SEQUENCE [LARGE SCALE GENOMIC DNA]</scope>
    <source>
        <strain evidence="2 3">NSP M-1</strain>
    </source>
</reference>
<dbReference type="InterPro" id="IPR011050">
    <property type="entry name" value="Pectin_lyase_fold/virulence"/>
</dbReference>
<dbReference type="NCBIfam" id="TIGR01901">
    <property type="entry name" value="adhes_NPXG"/>
    <property type="match status" value="1"/>
</dbReference>
<dbReference type="OrthoDB" id="218680at2"/>
<dbReference type="PATRIC" id="fig|42253.5.peg.2852"/>
<proteinExistence type="predicted"/>
<dbReference type="Gene3D" id="2.160.20.10">
    <property type="entry name" value="Single-stranded right-handed beta-helix, Pectin lyase-like"/>
    <property type="match status" value="3"/>
</dbReference>
<organism evidence="2 3">
    <name type="scientific">Nitrospira moscoviensis</name>
    <dbReference type="NCBI Taxonomy" id="42253"/>
    <lineage>
        <taxon>Bacteria</taxon>
        <taxon>Pseudomonadati</taxon>
        <taxon>Nitrospirota</taxon>
        <taxon>Nitrospiria</taxon>
        <taxon>Nitrospirales</taxon>
        <taxon>Nitrospiraceae</taxon>
        <taxon>Nitrospira</taxon>
    </lineage>
</organism>
<dbReference type="InterPro" id="IPR012334">
    <property type="entry name" value="Pectin_lyas_fold"/>
</dbReference>
<evidence type="ECO:0000313" key="2">
    <source>
        <dbReference type="EMBL" id="ALA59291.1"/>
    </source>
</evidence>
<evidence type="ECO:0000313" key="3">
    <source>
        <dbReference type="Proteomes" id="UP000069205"/>
    </source>
</evidence>
<dbReference type="SMART" id="SM00912">
    <property type="entry name" value="Haemagg_act"/>
    <property type="match status" value="1"/>
</dbReference>
<dbReference type="Proteomes" id="UP000069205">
    <property type="component" value="Chromosome"/>
</dbReference>
<dbReference type="Pfam" id="PF05860">
    <property type="entry name" value="TPS"/>
    <property type="match status" value="1"/>
</dbReference>
<sequence length="1423" mass="141086">MRSSIDRVRQPSMSILRTGPTLAVLLFVFAGQLNPSHAQIVRDGTIGPPGGPLTGPNYRIDSTLGTLKGSNLFHSFSEFNVRTLPSGVIESATFTNSLPITITNVLSRVTGGVPSEINGLLASEIPGANLFFMNPSGIVFGWNASLNVAGSVHFTTADYIRLFDGTNNAMFYANAANDAITTPTRTSILSSAPLVDFGFVTPAAVGFLTPSPASITVQGSVLSVPNGQSLTMIGGNIDIRSALLEDGSIQTASMSAPGGQVKLGSIATPGEMVPSSLQPANNIDGAFPTLGNITIAEGSFIDVSDTQGGTISIRGGQFVLDGSFLVASTAGDDPGASTAVKIHTDGDVTLSNSSFILSEAQGAGQPGDIEIMAKNVWLTEGSIVEARSLGSASAGNISVNAEDGSVSLSGTNSFFGTGAAIRIDAGPCTDCGGSSGNLSVKAKNVSLDDLAHLETLTFGKKKAGSIWLDVDNLTVRGGSAVQTIGSDASSGEISIIARGLVSLSGQFDSDNRSQISNENNNPGGTGSIFVQAKQLEMGLNARMLNKSTAEPVTSDTSKIDIKTVEDIRLSSGSEIIVQSELSVSSIGGITMSGRDISLTGNSVVQTATSGSGDAGSLDITASNVTLSGMSQFRSGTSFGSGKGGNLGIKANTVSVTEGSTITASSLGPGKAGNVTIEGTASPAESVMISGGESGIFTTTSGTGVGGDILLIADSVRVKDGGTLSAKTAGTATAATGGTITVQGEDIRIESGATITAASTGPGKAGNILIEGTASPAQLLKIQDPSSGLFTETSGTGAGGNITTWSNQLQVTNGATISSKTTGQMPNAGDAGDILIKADGITISGGATITAASTGTGKAGTLTIQGTQSPAQSLLVTGSGSGLFSNTSGTGTGGNILVVADDVELTNGGTLSAKTTGTASTATGGTITVQGDDIRIESGATITAASTGPGKAGNILIEGTASPAQSILITGPGSSVLTETSGTGTGGDITTWSEQLQLTNSATISSRTTGQMPNAGDAGDILIKADDITISGGATITAASTGTGNAGTVTIQGTNSPGRSLLITGPGSGLFSNTSGTGAGGDILAMSDSVLLTNGGTLSAATSGTSASAVGGTIGIEAAEVRIENGALVTAASTGRGKGGNIGVTASRTFESNGGTISTAASLADAGSIAISAGQSARLDNGATISTRSTGPGNAGGIFINGGRRFEMRNSAVTAQAAQAAGGFIDIRAVERVKLENSLISTSVLGGSGSGGNIFIDPQLISLENSAILAQAVFGNGGNITLVTPLLLLDSTSLINASSQFGQSGQIQAPTSNLAGTVSSLPSSIRQAPSLQTGRCAALANSQSSSFLIAGRDAIPNEPGGWQPRPFAVSGDGSGLAARDDGHENLKAAPLMAMAEGTVSLRRLTPAGFLTHSFAESGSTGCRA</sequence>
<dbReference type="STRING" id="42253.NITMOv2_2885"/>
<name>A0A0K2GEA8_NITMO</name>
<dbReference type="EMBL" id="CP011801">
    <property type="protein sequence ID" value="ALA59291.1"/>
    <property type="molecule type" value="Genomic_DNA"/>
</dbReference>
<dbReference type="KEGG" id="nmv:NITMOv2_2885"/>
<feature type="domain" description="Filamentous haemagglutinin FhaB/tRNA nuclease CdiA-like TPS" evidence="1">
    <location>
        <begin position="48"/>
        <end position="163"/>
    </location>
</feature>
<dbReference type="InterPro" id="IPR008638">
    <property type="entry name" value="FhaB/CdiA-like_TPS"/>
</dbReference>
<keyword evidence="3" id="KW-1185">Reference proteome</keyword>
<dbReference type="SUPFAM" id="SSF51126">
    <property type="entry name" value="Pectin lyase-like"/>
    <property type="match status" value="2"/>
</dbReference>
<accession>A0A0K2GEA8</accession>
<evidence type="ECO:0000259" key="1">
    <source>
        <dbReference type="SMART" id="SM00912"/>
    </source>
</evidence>
<gene>
    <name evidence="2" type="ORF">NITMOv2_2885</name>
</gene>
<protein>
    <recommendedName>
        <fullName evidence="1">Filamentous haemagglutinin FhaB/tRNA nuclease CdiA-like TPS domain-containing protein</fullName>
    </recommendedName>
</protein>